<sequence length="241" mass="27327">MATAAVGQPPPLGDGPSSLHIINYIGKPSTMTYANTIKPQSPQYKHVPMKQIAYLHGEPRITWEEEEVAQMIINEDLQFAVIGKFSYGWLDIQAIKWDPMFDPEEETSIVDIATLNKTRPSCARVKMEVDLMGEFPTRINNVVIHPELYPKEEEEVVVVAHGTEKGKELFGGVKGAENTHTAGEIKISKEESNKRRRSEFNEQRKKNGYGRGRVFNRGDKTEQLWNPKNYSAKEQNIITNN</sequence>
<keyword evidence="3" id="KW-1185">Reference proteome</keyword>
<reference evidence="2 3" key="1">
    <citation type="submission" date="2023-10" db="EMBL/GenBank/DDBJ databases">
        <title>Genome-Wide Identification Analysis in wild type Solanum Pinnatisectum Reveals Some Genes Defensing Phytophthora Infestans.</title>
        <authorList>
            <person name="Sun C."/>
        </authorList>
    </citation>
    <scope>NUCLEOTIDE SEQUENCE [LARGE SCALE GENOMIC DNA]</scope>
    <source>
        <strain evidence="2">LQN</strain>
        <tissue evidence="2">Leaf</tissue>
    </source>
</reference>
<evidence type="ECO:0000256" key="1">
    <source>
        <dbReference type="SAM" id="MobiDB-lite"/>
    </source>
</evidence>
<feature type="compositionally biased region" description="Polar residues" evidence="1">
    <location>
        <begin position="223"/>
        <end position="241"/>
    </location>
</feature>
<comment type="caution">
    <text evidence="2">The sequence shown here is derived from an EMBL/GenBank/DDBJ whole genome shotgun (WGS) entry which is preliminary data.</text>
</comment>
<dbReference type="EMBL" id="JAWPEI010000003">
    <property type="protein sequence ID" value="KAK4730440.1"/>
    <property type="molecule type" value="Genomic_DNA"/>
</dbReference>
<accession>A0AAV9M0D1</accession>
<dbReference type="Proteomes" id="UP001311915">
    <property type="component" value="Unassembled WGS sequence"/>
</dbReference>
<dbReference type="AlphaFoldDB" id="A0AAV9M0D1"/>
<evidence type="ECO:0000313" key="3">
    <source>
        <dbReference type="Proteomes" id="UP001311915"/>
    </source>
</evidence>
<organism evidence="2 3">
    <name type="scientific">Solanum pinnatisectum</name>
    <name type="common">tansyleaf nightshade</name>
    <dbReference type="NCBI Taxonomy" id="50273"/>
    <lineage>
        <taxon>Eukaryota</taxon>
        <taxon>Viridiplantae</taxon>
        <taxon>Streptophyta</taxon>
        <taxon>Embryophyta</taxon>
        <taxon>Tracheophyta</taxon>
        <taxon>Spermatophyta</taxon>
        <taxon>Magnoliopsida</taxon>
        <taxon>eudicotyledons</taxon>
        <taxon>Gunneridae</taxon>
        <taxon>Pentapetalae</taxon>
        <taxon>asterids</taxon>
        <taxon>lamiids</taxon>
        <taxon>Solanales</taxon>
        <taxon>Solanaceae</taxon>
        <taxon>Solanoideae</taxon>
        <taxon>Solaneae</taxon>
        <taxon>Solanum</taxon>
    </lineage>
</organism>
<feature type="region of interest" description="Disordered" evidence="1">
    <location>
        <begin position="188"/>
        <end position="241"/>
    </location>
</feature>
<protein>
    <submittedName>
        <fullName evidence="2">Uncharacterized protein</fullName>
    </submittedName>
</protein>
<evidence type="ECO:0000313" key="2">
    <source>
        <dbReference type="EMBL" id="KAK4730440.1"/>
    </source>
</evidence>
<proteinExistence type="predicted"/>
<gene>
    <name evidence="2" type="ORF">R3W88_023428</name>
</gene>
<name>A0AAV9M0D1_9SOLN</name>
<feature type="compositionally biased region" description="Basic and acidic residues" evidence="1">
    <location>
        <begin position="188"/>
        <end position="205"/>
    </location>
</feature>